<feature type="region of interest" description="Disordered" evidence="1">
    <location>
        <begin position="102"/>
        <end position="128"/>
    </location>
</feature>
<reference evidence="3" key="1">
    <citation type="submission" date="2020-10" db="EMBL/GenBank/DDBJ databases">
        <authorList>
            <person name="Gilroy R."/>
        </authorList>
    </citation>
    <scope>NUCLEOTIDE SEQUENCE</scope>
    <source>
        <strain evidence="3">ChiGjej1B1-24693</strain>
    </source>
</reference>
<dbReference type="Proteomes" id="UP000886842">
    <property type="component" value="Unassembled WGS sequence"/>
</dbReference>
<sequence length="128" mass="13795">MALPSEELDQLYDAVVHDQGGDRIGTVGQIYLDDATEEPTFITVRTGLFGTKESFVPVCHAEYTDDGEVQVPYDKVTIKECPLVDPEGHLDADEQATLYTHYGVDDAPSDTAPTDPAPTDPAPADTPS</sequence>
<evidence type="ECO:0000259" key="2">
    <source>
        <dbReference type="Pfam" id="PF05239"/>
    </source>
</evidence>
<feature type="domain" description="PRC-barrel" evidence="2">
    <location>
        <begin position="15"/>
        <end position="74"/>
    </location>
</feature>
<evidence type="ECO:0000256" key="1">
    <source>
        <dbReference type="SAM" id="MobiDB-lite"/>
    </source>
</evidence>
<dbReference type="InterPro" id="IPR027275">
    <property type="entry name" value="PRC-brl_dom"/>
</dbReference>
<dbReference type="AlphaFoldDB" id="A0A9D1GXC2"/>
<dbReference type="SUPFAM" id="SSF50346">
    <property type="entry name" value="PRC-barrel domain"/>
    <property type="match status" value="1"/>
</dbReference>
<reference evidence="3" key="2">
    <citation type="journal article" date="2021" name="PeerJ">
        <title>Extensive microbial diversity within the chicken gut microbiome revealed by metagenomics and culture.</title>
        <authorList>
            <person name="Gilroy R."/>
            <person name="Ravi A."/>
            <person name="Getino M."/>
            <person name="Pursley I."/>
            <person name="Horton D.L."/>
            <person name="Alikhan N.F."/>
            <person name="Baker D."/>
            <person name="Gharbi K."/>
            <person name="Hall N."/>
            <person name="Watson M."/>
            <person name="Adriaenssens E.M."/>
            <person name="Foster-Nyarko E."/>
            <person name="Jarju S."/>
            <person name="Secka A."/>
            <person name="Antonio M."/>
            <person name="Oren A."/>
            <person name="Chaudhuri R.R."/>
            <person name="La Ragione R."/>
            <person name="Hildebrand F."/>
            <person name="Pallen M.J."/>
        </authorList>
    </citation>
    <scope>NUCLEOTIDE SEQUENCE</scope>
    <source>
        <strain evidence="3">ChiGjej1B1-24693</strain>
    </source>
</reference>
<dbReference type="InterPro" id="IPR011033">
    <property type="entry name" value="PRC_barrel-like_sf"/>
</dbReference>
<dbReference type="GO" id="GO:0030077">
    <property type="term" value="C:plasma membrane light-harvesting complex"/>
    <property type="evidence" value="ECO:0007669"/>
    <property type="project" value="InterPro"/>
</dbReference>
<protein>
    <submittedName>
        <fullName evidence="3">PRC-barrel domain-containing protein</fullName>
    </submittedName>
</protein>
<evidence type="ECO:0000313" key="3">
    <source>
        <dbReference type="EMBL" id="HIT74245.1"/>
    </source>
</evidence>
<dbReference type="Gene3D" id="3.90.50.10">
    <property type="entry name" value="Photosynthetic Reaction Center, subunit H, domain 2"/>
    <property type="match status" value="1"/>
</dbReference>
<comment type="caution">
    <text evidence="3">The sequence shown here is derived from an EMBL/GenBank/DDBJ whole genome shotgun (WGS) entry which is preliminary data.</text>
</comment>
<feature type="compositionally biased region" description="Pro residues" evidence="1">
    <location>
        <begin position="115"/>
        <end position="128"/>
    </location>
</feature>
<accession>A0A9D1GXC2</accession>
<dbReference type="GO" id="GO:0019684">
    <property type="term" value="P:photosynthesis, light reaction"/>
    <property type="evidence" value="ECO:0007669"/>
    <property type="project" value="InterPro"/>
</dbReference>
<evidence type="ECO:0000313" key="4">
    <source>
        <dbReference type="Proteomes" id="UP000886842"/>
    </source>
</evidence>
<gene>
    <name evidence="3" type="ORF">IAA98_01500</name>
</gene>
<organism evidence="3 4">
    <name type="scientific">Candidatus Avipropionibacterium avicola</name>
    <dbReference type="NCBI Taxonomy" id="2840701"/>
    <lineage>
        <taxon>Bacteria</taxon>
        <taxon>Bacillati</taxon>
        <taxon>Actinomycetota</taxon>
        <taxon>Actinomycetes</taxon>
        <taxon>Propionibacteriales</taxon>
        <taxon>Propionibacteriaceae</taxon>
        <taxon>Propionibacteriaceae incertae sedis</taxon>
        <taxon>Candidatus Avipropionibacterium</taxon>
    </lineage>
</organism>
<feature type="compositionally biased region" description="Low complexity" evidence="1">
    <location>
        <begin position="105"/>
        <end position="114"/>
    </location>
</feature>
<proteinExistence type="predicted"/>
<dbReference type="EMBL" id="DVLP01000044">
    <property type="protein sequence ID" value="HIT74245.1"/>
    <property type="molecule type" value="Genomic_DNA"/>
</dbReference>
<dbReference type="InterPro" id="IPR014747">
    <property type="entry name" value="Bac_photo_RC_H_C"/>
</dbReference>
<dbReference type="Pfam" id="PF05239">
    <property type="entry name" value="PRC"/>
    <property type="match status" value="1"/>
</dbReference>
<name>A0A9D1GXC2_9ACTN</name>